<sequence>MSPLSSPTLTRLDPEVPLLWRDDSTLQFGEAGDVRVTVTAAWVELLLGRMRSGFRRSAFDVVAHGVGAPRREARMLLAQLDSFLVDDAPPPRAAWVETLNITDGRAAHRMREALTDEGIASGNRSSPDDVAVVLVQGSAAAVQFARYLRDDTPHLPVAFERGAVTVGPLIRPGSSPCLACRDGHERDRDDAWPRLHAQLIDRDAGPLRAAMVAEAAALVAALLRVDADAGAVVRLSADGSRAWRAVTFHAECRCRALSCPSQPGSGTEPVLLVPRTATSSEPGFALRA</sequence>
<organism evidence="1 2">
    <name type="scientific">Microbacterium saperdae</name>
    <dbReference type="NCBI Taxonomy" id="69368"/>
    <lineage>
        <taxon>Bacteria</taxon>
        <taxon>Bacillati</taxon>
        <taxon>Actinomycetota</taxon>
        <taxon>Actinomycetes</taxon>
        <taxon>Micrococcales</taxon>
        <taxon>Microbacteriaceae</taxon>
        <taxon>Microbacterium</taxon>
    </lineage>
</organism>
<protein>
    <recommendedName>
        <fullName evidence="3">Bacteriocin biosynthesis cyclodehydratase domain-containing protein</fullName>
    </recommendedName>
</protein>
<evidence type="ECO:0000313" key="2">
    <source>
        <dbReference type="Proteomes" id="UP000317209"/>
    </source>
</evidence>
<evidence type="ECO:0008006" key="3">
    <source>
        <dbReference type="Google" id="ProtNLM"/>
    </source>
</evidence>
<keyword evidence="2" id="KW-1185">Reference proteome</keyword>
<reference evidence="1 2" key="1">
    <citation type="submission" date="2019-06" db="EMBL/GenBank/DDBJ databases">
        <title>Sequencing the genomes of 1000 actinobacteria strains.</title>
        <authorList>
            <person name="Klenk H.-P."/>
        </authorList>
    </citation>
    <scope>NUCLEOTIDE SEQUENCE [LARGE SCALE GENOMIC DNA]</scope>
    <source>
        <strain evidence="1 2">DSM 20169</strain>
    </source>
</reference>
<dbReference type="Proteomes" id="UP000317209">
    <property type="component" value="Unassembled WGS sequence"/>
</dbReference>
<accession>A0A543BPD6</accession>
<dbReference type="EMBL" id="VFOX01000001">
    <property type="protein sequence ID" value="TQL86697.1"/>
    <property type="molecule type" value="Genomic_DNA"/>
</dbReference>
<name>A0A543BPD6_9MICO</name>
<dbReference type="Gene3D" id="3.40.50.720">
    <property type="entry name" value="NAD(P)-binding Rossmann-like Domain"/>
    <property type="match status" value="1"/>
</dbReference>
<dbReference type="AlphaFoldDB" id="A0A543BPD6"/>
<evidence type="ECO:0000313" key="1">
    <source>
        <dbReference type="EMBL" id="TQL86697.1"/>
    </source>
</evidence>
<proteinExistence type="predicted"/>
<comment type="caution">
    <text evidence="1">The sequence shown here is derived from an EMBL/GenBank/DDBJ whole genome shotgun (WGS) entry which is preliminary data.</text>
</comment>
<gene>
    <name evidence="1" type="ORF">FB560_2361</name>
</gene>